<dbReference type="EMBL" id="BAAAYX010000020">
    <property type="protein sequence ID" value="GAA3714922.1"/>
    <property type="molecule type" value="Genomic_DNA"/>
</dbReference>
<dbReference type="Proteomes" id="UP001500051">
    <property type="component" value="Unassembled WGS sequence"/>
</dbReference>
<name>A0ABP7E8W5_9ACTN</name>
<gene>
    <name evidence="2" type="ORF">GCM10022204_37740</name>
</gene>
<keyword evidence="1" id="KW-0812">Transmembrane</keyword>
<comment type="caution">
    <text evidence="2">The sequence shown here is derived from an EMBL/GenBank/DDBJ whole genome shotgun (WGS) entry which is preliminary data.</text>
</comment>
<protein>
    <recommendedName>
        <fullName evidence="4">PknH-like extracellular domain-containing protein</fullName>
    </recommendedName>
</protein>
<reference evidence="3" key="1">
    <citation type="journal article" date="2019" name="Int. J. Syst. Evol. Microbiol.">
        <title>The Global Catalogue of Microorganisms (GCM) 10K type strain sequencing project: providing services to taxonomists for standard genome sequencing and annotation.</title>
        <authorList>
            <consortium name="The Broad Institute Genomics Platform"/>
            <consortium name="The Broad Institute Genome Sequencing Center for Infectious Disease"/>
            <person name="Wu L."/>
            <person name="Ma J."/>
        </authorList>
    </citation>
    <scope>NUCLEOTIDE SEQUENCE [LARGE SCALE GENOMIC DNA]</scope>
    <source>
        <strain evidence="3">JCM 16548</strain>
    </source>
</reference>
<evidence type="ECO:0000313" key="2">
    <source>
        <dbReference type="EMBL" id="GAA3714922.1"/>
    </source>
</evidence>
<keyword evidence="1" id="KW-1133">Transmembrane helix</keyword>
<proteinExistence type="predicted"/>
<accession>A0ABP7E8W5</accession>
<dbReference type="RefSeq" id="WP_344814008.1">
    <property type="nucleotide sequence ID" value="NZ_BAAAYX010000020.1"/>
</dbReference>
<evidence type="ECO:0000313" key="3">
    <source>
        <dbReference type="Proteomes" id="UP001500051"/>
    </source>
</evidence>
<organism evidence="2 3">
    <name type="scientific">Microlunatus aurantiacus</name>
    <dbReference type="NCBI Taxonomy" id="446786"/>
    <lineage>
        <taxon>Bacteria</taxon>
        <taxon>Bacillati</taxon>
        <taxon>Actinomycetota</taxon>
        <taxon>Actinomycetes</taxon>
        <taxon>Propionibacteriales</taxon>
        <taxon>Propionibacteriaceae</taxon>
        <taxon>Microlunatus</taxon>
    </lineage>
</organism>
<evidence type="ECO:0000256" key="1">
    <source>
        <dbReference type="SAM" id="Phobius"/>
    </source>
</evidence>
<evidence type="ECO:0008006" key="4">
    <source>
        <dbReference type="Google" id="ProtNLM"/>
    </source>
</evidence>
<feature type="transmembrane region" description="Helical" evidence="1">
    <location>
        <begin position="30"/>
        <end position="52"/>
    </location>
</feature>
<keyword evidence="3" id="KW-1185">Reference proteome</keyword>
<sequence>MTTPVRDEPPPAPPEELVLGPREQRELPRWVPMVALALGVLVLAGGAAWRFWPRPVEPLSLADVQNTYAGMVRADGTNDASVMTRRTVTENPVSVKPEACAPLVEATVANRFPAAAQDGVGTYWVGRASTISLFTLRFDRVDQAVAERSRIAAALDTCADQEVFVRQTEPGSVQAWRATVTRTPAGPSDSDQLGYTLSGADGLAGPDGLMAIQLMPYLNTLTWQYRYESGTAAYAPLAADQLMGSMRTQLDAVVAARPK</sequence>
<keyword evidence="1" id="KW-0472">Membrane</keyword>